<accession>A0A5C4RRI7</accession>
<name>A0A5C4RRI7_9GAMM</name>
<keyword evidence="3" id="KW-1185">Reference proteome</keyword>
<sequence>MLRTLLLLTFALAATADAKSSRIEKDGAGKTVTVVDTANWPWPWDAPRTLSYDLEQRIETTRMGRTSLMRSTEIQHITGDPGGGQVWRASDAKVEYPEGFAAEQRAQVEALNRSINRIGVRVTLDAQGATTGIGNLAELLPEFRRSIEAVALPAQEKALAAMENEAERARAKETSDRLLQAITSEAVIAAELMRLPVAYNFPGKGGVVMGETIQYEEDAPNPLGGDTFPMQGSFRVDPPATEGGPIEMTWTVTMDPERSAPVLLDTAERMMGKTLSADERAKLPGRVVLRVVTRYRIDAATGVIQWLERSETRDVFGARDERFLVMTLRPEA</sequence>
<dbReference type="Proteomes" id="UP000305760">
    <property type="component" value="Unassembled WGS sequence"/>
</dbReference>
<proteinExistence type="predicted"/>
<dbReference type="EMBL" id="SMDR01000002">
    <property type="protein sequence ID" value="TNJ33923.1"/>
    <property type="molecule type" value="Genomic_DNA"/>
</dbReference>
<dbReference type="RefSeq" id="WP_139448820.1">
    <property type="nucleotide sequence ID" value="NZ_SMDR01000002.1"/>
</dbReference>
<dbReference type="AlphaFoldDB" id="A0A5C4RRI7"/>
<feature type="chain" id="PRO_5023019289" evidence="1">
    <location>
        <begin position="17"/>
        <end position="332"/>
    </location>
</feature>
<evidence type="ECO:0000313" key="3">
    <source>
        <dbReference type="Proteomes" id="UP000305760"/>
    </source>
</evidence>
<keyword evidence="1" id="KW-0732">Signal</keyword>
<gene>
    <name evidence="2" type="ORF">E1B00_11385</name>
</gene>
<dbReference type="OrthoDB" id="5975793at2"/>
<reference evidence="2 3" key="1">
    <citation type="submission" date="2019-03" db="EMBL/GenBank/DDBJ databases">
        <title>Arenimonas daejeonensis sp. nov., isolated from compost.</title>
        <authorList>
            <person name="Jeon C.O."/>
        </authorList>
    </citation>
    <scope>NUCLEOTIDE SEQUENCE [LARGE SCALE GENOMIC DNA]</scope>
    <source>
        <strain evidence="2 3">R29</strain>
    </source>
</reference>
<organism evidence="2 3">
    <name type="scientific">Arenimonas terrae</name>
    <dbReference type="NCBI Taxonomy" id="2546226"/>
    <lineage>
        <taxon>Bacteria</taxon>
        <taxon>Pseudomonadati</taxon>
        <taxon>Pseudomonadota</taxon>
        <taxon>Gammaproteobacteria</taxon>
        <taxon>Lysobacterales</taxon>
        <taxon>Lysobacteraceae</taxon>
        <taxon>Arenimonas</taxon>
    </lineage>
</organism>
<comment type="caution">
    <text evidence="2">The sequence shown here is derived from an EMBL/GenBank/DDBJ whole genome shotgun (WGS) entry which is preliminary data.</text>
</comment>
<protein>
    <submittedName>
        <fullName evidence="2">Uncharacterized protein</fullName>
    </submittedName>
</protein>
<evidence type="ECO:0000256" key="1">
    <source>
        <dbReference type="SAM" id="SignalP"/>
    </source>
</evidence>
<evidence type="ECO:0000313" key="2">
    <source>
        <dbReference type="EMBL" id="TNJ33923.1"/>
    </source>
</evidence>
<feature type="signal peptide" evidence="1">
    <location>
        <begin position="1"/>
        <end position="16"/>
    </location>
</feature>